<name>A0A8S5PK12_9CAUD</name>
<reference evidence="1" key="1">
    <citation type="journal article" date="2021" name="Proc. Natl. Acad. Sci. U.S.A.">
        <title>A Catalog of Tens of Thousands of Viruses from Human Metagenomes Reveals Hidden Associations with Chronic Diseases.</title>
        <authorList>
            <person name="Tisza M.J."/>
            <person name="Buck C.B."/>
        </authorList>
    </citation>
    <scope>NUCLEOTIDE SEQUENCE</scope>
    <source>
        <strain evidence="1">CtcUB23</strain>
    </source>
</reference>
<dbReference type="EMBL" id="BK015445">
    <property type="protein sequence ID" value="DAE07088.1"/>
    <property type="molecule type" value="Genomic_DNA"/>
</dbReference>
<protein>
    <submittedName>
        <fullName evidence="1">Uncharacterized protein</fullName>
    </submittedName>
</protein>
<accession>A0A8S5PK12</accession>
<proteinExistence type="predicted"/>
<organism evidence="1">
    <name type="scientific">Siphoviridae sp. ctcUB23</name>
    <dbReference type="NCBI Taxonomy" id="2825573"/>
    <lineage>
        <taxon>Viruses</taxon>
        <taxon>Duplodnaviria</taxon>
        <taxon>Heunggongvirae</taxon>
        <taxon>Uroviricota</taxon>
        <taxon>Caudoviricetes</taxon>
    </lineage>
</organism>
<evidence type="ECO:0000313" key="1">
    <source>
        <dbReference type="EMBL" id="DAE07088.1"/>
    </source>
</evidence>
<sequence length="88" mass="9470">MDKPTITIDPAGPGGNVFAVMAEARSAIIAAARKASFMKVREDREQDIAAAEAEAGTMMREVMQAHSYDEALSVIRRYVTIQEKGGGL</sequence>